<dbReference type="SMART" id="SM01080">
    <property type="entry name" value="CHASE2"/>
    <property type="match status" value="1"/>
</dbReference>
<gene>
    <name evidence="3" type="ORF">GR212_34075</name>
</gene>
<comment type="caution">
    <text evidence="3">The sequence shown here is derived from an EMBL/GenBank/DDBJ whole genome shotgun (WGS) entry which is preliminary data.</text>
</comment>
<dbReference type="Proteomes" id="UP000483035">
    <property type="component" value="Unassembled WGS sequence"/>
</dbReference>
<protein>
    <submittedName>
        <fullName evidence="3">CHASE2 domain-containing protein</fullName>
    </submittedName>
</protein>
<evidence type="ECO:0000313" key="4">
    <source>
        <dbReference type="Proteomes" id="UP000483035"/>
    </source>
</evidence>
<dbReference type="AlphaFoldDB" id="A0A6L9UEY9"/>
<feature type="domain" description="CHASE2" evidence="2">
    <location>
        <begin position="33"/>
        <end position="374"/>
    </location>
</feature>
<reference evidence="3 4" key="1">
    <citation type="submission" date="2019-12" db="EMBL/GenBank/DDBJ databases">
        <title>Rhizobium genotypes associated with high levels of biological nitrogen fixation by grain legumes in a temperate-maritime cropping system.</title>
        <authorList>
            <person name="Maluk M."/>
            <person name="Francesc Ferrando Molina F."/>
            <person name="Lopez Del Egido L."/>
            <person name="Lafos M."/>
            <person name="Langarica-Fuentes A."/>
            <person name="Gebre Yohannes G."/>
            <person name="Young M.W."/>
            <person name="Martin P."/>
            <person name="Gantlett R."/>
            <person name="Kenicer G."/>
            <person name="Hawes C."/>
            <person name="Begg G.S."/>
            <person name="Quilliam R.S."/>
            <person name="Squire G.R."/>
            <person name="Poole P.S."/>
            <person name="Young P.W."/>
            <person name="Iannetta P.M."/>
            <person name="James E.K."/>
        </authorList>
    </citation>
    <scope>NUCLEOTIDE SEQUENCE [LARGE SCALE GENOMIC DNA]</scope>
    <source>
        <strain evidence="3 4">JHI1118</strain>
    </source>
</reference>
<sequence length="446" mass="48706">MIKYFRRIWRRKHLIFSRAVIALIVVLIDPLGIGASKTSLIDNNVAWLAGNVSPVKPSEKVAVVLIGDDDLGSDHFKMDWPFTYSKTASMVHALACAGVAGIFFDFTASSRFNLAAGQDELQKITLDSTQGPLCDDDSQAAKIPVFFGKIPELTTPLSDILDKNGRLLQISNGPNDWVYPAGLAEFPDEPARAQDTPPAFAIMRAACVGETKMAEICDKQKVSMMSGDPLRLVWSSQVSTAQASVSQDVDGTATCRSKLSYFKTLSLLMHFTDAGRYQPCFPVLTLRAQDLFRGASFIEKFGNPVAVLKNRFVFVGSALHGLNDTVASPVHGPLPGVYKHAVALDNLISFPLPYPTEPPGYVTWLLSALIIGSMEIARDLIRPSHRRGLLQIVVLISLMIITTIIIEINAWPISLLFLFGYYLGSERIVAFASSIKTHQPHAGASV</sequence>
<evidence type="ECO:0000256" key="1">
    <source>
        <dbReference type="SAM" id="Phobius"/>
    </source>
</evidence>
<evidence type="ECO:0000259" key="2">
    <source>
        <dbReference type="SMART" id="SM01080"/>
    </source>
</evidence>
<dbReference type="Pfam" id="PF05226">
    <property type="entry name" value="CHASE2"/>
    <property type="match status" value="1"/>
</dbReference>
<dbReference type="EMBL" id="WUEY01000033">
    <property type="protein sequence ID" value="NEI74575.1"/>
    <property type="molecule type" value="Genomic_DNA"/>
</dbReference>
<accession>A0A6L9UEY9</accession>
<dbReference type="InterPro" id="IPR007890">
    <property type="entry name" value="CHASE2"/>
</dbReference>
<keyword evidence="1" id="KW-0472">Membrane</keyword>
<organism evidence="3 4">
    <name type="scientific">Rhizobium lusitanum</name>
    <dbReference type="NCBI Taxonomy" id="293958"/>
    <lineage>
        <taxon>Bacteria</taxon>
        <taxon>Pseudomonadati</taxon>
        <taxon>Pseudomonadota</taxon>
        <taxon>Alphaproteobacteria</taxon>
        <taxon>Hyphomicrobiales</taxon>
        <taxon>Rhizobiaceae</taxon>
        <taxon>Rhizobium/Agrobacterium group</taxon>
        <taxon>Rhizobium</taxon>
    </lineage>
</organism>
<feature type="transmembrane region" description="Helical" evidence="1">
    <location>
        <begin position="389"/>
        <end position="422"/>
    </location>
</feature>
<name>A0A6L9UEY9_9HYPH</name>
<keyword evidence="1" id="KW-0812">Transmembrane</keyword>
<proteinExistence type="predicted"/>
<keyword evidence="1" id="KW-1133">Transmembrane helix</keyword>
<dbReference type="RefSeq" id="WP_163993978.1">
    <property type="nucleotide sequence ID" value="NZ_WUEY01000033.1"/>
</dbReference>
<evidence type="ECO:0000313" key="3">
    <source>
        <dbReference type="EMBL" id="NEI74575.1"/>
    </source>
</evidence>